<sequence length="129" mass="14543">MTCFTVSSPSVIPCWERSIDDRGSGSFVVVVILLQSSIPIDSDSYWRNPCYELNSEARVSFLQAALTCCGPDSDINDLAFVPDERRMTYYAVALFALRINAKHYSEASAVLPKRAHTGYDYCGTYYRFK</sequence>
<gene>
    <name evidence="1" type="ORF">ACOC_LOCUS2283</name>
</gene>
<name>A0A0R3PE36_ANGCS</name>
<dbReference type="EMBL" id="UYYA01000434">
    <property type="protein sequence ID" value="VDM53868.1"/>
    <property type="molecule type" value="Genomic_DNA"/>
</dbReference>
<dbReference type="WBParaSite" id="ACOC_0000228201-mRNA-1">
    <property type="protein sequence ID" value="ACOC_0000228201-mRNA-1"/>
    <property type="gene ID" value="ACOC_0000228201"/>
</dbReference>
<reference evidence="3" key="1">
    <citation type="submission" date="2017-02" db="UniProtKB">
        <authorList>
            <consortium name="WormBaseParasite"/>
        </authorList>
    </citation>
    <scope>IDENTIFICATION</scope>
</reference>
<keyword evidence="2" id="KW-1185">Reference proteome</keyword>
<evidence type="ECO:0000313" key="2">
    <source>
        <dbReference type="Proteomes" id="UP000267027"/>
    </source>
</evidence>
<evidence type="ECO:0000313" key="1">
    <source>
        <dbReference type="EMBL" id="VDM53868.1"/>
    </source>
</evidence>
<proteinExistence type="predicted"/>
<evidence type="ECO:0000313" key="3">
    <source>
        <dbReference type="WBParaSite" id="ACOC_0000228201-mRNA-1"/>
    </source>
</evidence>
<organism evidence="3">
    <name type="scientific">Angiostrongylus costaricensis</name>
    <name type="common">Nematode worm</name>
    <dbReference type="NCBI Taxonomy" id="334426"/>
    <lineage>
        <taxon>Eukaryota</taxon>
        <taxon>Metazoa</taxon>
        <taxon>Ecdysozoa</taxon>
        <taxon>Nematoda</taxon>
        <taxon>Chromadorea</taxon>
        <taxon>Rhabditida</taxon>
        <taxon>Rhabditina</taxon>
        <taxon>Rhabditomorpha</taxon>
        <taxon>Strongyloidea</taxon>
        <taxon>Metastrongylidae</taxon>
        <taxon>Angiostrongylus</taxon>
    </lineage>
</organism>
<protein>
    <submittedName>
        <fullName evidence="3">Calponin-homology (CH) domain-containing protein</fullName>
    </submittedName>
</protein>
<dbReference type="AlphaFoldDB" id="A0A0R3PE36"/>
<accession>A0A0R3PE36</accession>
<reference evidence="1 2" key="2">
    <citation type="submission" date="2018-11" db="EMBL/GenBank/DDBJ databases">
        <authorList>
            <consortium name="Pathogen Informatics"/>
        </authorList>
    </citation>
    <scope>NUCLEOTIDE SEQUENCE [LARGE SCALE GENOMIC DNA]</scope>
    <source>
        <strain evidence="1 2">Costa Rica</strain>
    </source>
</reference>
<dbReference type="Proteomes" id="UP000267027">
    <property type="component" value="Unassembled WGS sequence"/>
</dbReference>